<sequence>MAFGGKQDPLFRKAILQSPAFQALYDRSGVLETTFQNFTAQAGCGGRGLACLRQANVNDLSKASAAIIAGAPPGTFGFGPSTDGTWMRQLPTLELASGNYWKEIDFLIISHVKDEARIFVAPELNTDDKIDEYFVTVFPAQPAGNPITQAVIAQYPRTDAPGSPYTNVTERDRAFVQDSSFVCYNRPLADAYLGKTYNIQYSRGSGLHGADVSANFFNGGGLGAILDRGFPAFATSYQSYLTSFATSGDPNTNRVRTGRNPTIEWPLVKNAPGQDVLGNVLDAGERFVLFEDPLTKNSTCGFWVEAVAALTTLGGYAPPGAVVPSRLLNGTFDAVQASRNFNASAAA</sequence>
<organism evidence="1 2">
    <name type="scientific">Coniosporium uncinatum</name>
    <dbReference type="NCBI Taxonomy" id="93489"/>
    <lineage>
        <taxon>Eukaryota</taxon>
        <taxon>Fungi</taxon>
        <taxon>Dikarya</taxon>
        <taxon>Ascomycota</taxon>
        <taxon>Pezizomycotina</taxon>
        <taxon>Dothideomycetes</taxon>
        <taxon>Dothideomycetes incertae sedis</taxon>
        <taxon>Coniosporium</taxon>
    </lineage>
</organism>
<dbReference type="EMBL" id="JAWDJW010007918">
    <property type="protein sequence ID" value="KAK3061321.1"/>
    <property type="molecule type" value="Genomic_DNA"/>
</dbReference>
<dbReference type="Proteomes" id="UP001186974">
    <property type="component" value="Unassembled WGS sequence"/>
</dbReference>
<gene>
    <name evidence="1" type="ORF">LTS18_006522</name>
</gene>
<evidence type="ECO:0000313" key="1">
    <source>
        <dbReference type="EMBL" id="KAK3061321.1"/>
    </source>
</evidence>
<evidence type="ECO:0000313" key="2">
    <source>
        <dbReference type="Proteomes" id="UP001186974"/>
    </source>
</evidence>
<protein>
    <submittedName>
        <fullName evidence="1">Uncharacterized protein</fullName>
    </submittedName>
</protein>
<keyword evidence="2" id="KW-1185">Reference proteome</keyword>
<name>A0ACC3D3K7_9PEZI</name>
<accession>A0ACC3D3K7</accession>
<comment type="caution">
    <text evidence="1">The sequence shown here is derived from an EMBL/GenBank/DDBJ whole genome shotgun (WGS) entry which is preliminary data.</text>
</comment>
<reference evidence="1" key="1">
    <citation type="submission" date="2024-09" db="EMBL/GenBank/DDBJ databases">
        <title>Black Yeasts Isolated from many extreme environments.</title>
        <authorList>
            <person name="Coleine C."/>
            <person name="Stajich J.E."/>
            <person name="Selbmann L."/>
        </authorList>
    </citation>
    <scope>NUCLEOTIDE SEQUENCE</scope>
    <source>
        <strain evidence="1">CCFEE 5737</strain>
    </source>
</reference>
<proteinExistence type="predicted"/>